<dbReference type="SUPFAM" id="SSF48008">
    <property type="entry name" value="GntR ligand-binding domain-like"/>
    <property type="match status" value="1"/>
</dbReference>
<reference evidence="5 6" key="1">
    <citation type="submission" date="2023-08" db="EMBL/GenBank/DDBJ databases">
        <title>Implementing the SeqCode for naming new Mesorhizobium species isolated from Vachellia karroo root nodules.</title>
        <authorList>
            <person name="Van Lill M."/>
        </authorList>
    </citation>
    <scope>NUCLEOTIDE SEQUENCE [LARGE SCALE GENOMIC DNA]</scope>
    <source>
        <strain evidence="5 6">VK3E</strain>
    </source>
</reference>
<protein>
    <submittedName>
        <fullName evidence="5">GntR family transcriptional regulator</fullName>
    </submittedName>
</protein>
<evidence type="ECO:0000259" key="4">
    <source>
        <dbReference type="PROSITE" id="PS50949"/>
    </source>
</evidence>
<keyword evidence="1" id="KW-0805">Transcription regulation</keyword>
<dbReference type="SMART" id="SM00345">
    <property type="entry name" value="HTH_GNTR"/>
    <property type="match status" value="1"/>
</dbReference>
<dbReference type="EMBL" id="JAVIIS010000048">
    <property type="protein sequence ID" value="MDX8442898.1"/>
    <property type="molecule type" value="Genomic_DNA"/>
</dbReference>
<keyword evidence="3" id="KW-0804">Transcription</keyword>
<dbReference type="SUPFAM" id="SSF46785">
    <property type="entry name" value="Winged helix' DNA-binding domain"/>
    <property type="match status" value="1"/>
</dbReference>
<dbReference type="Proteomes" id="UP001272097">
    <property type="component" value="Unassembled WGS sequence"/>
</dbReference>
<keyword evidence="2" id="KW-0238">DNA-binding</keyword>
<proteinExistence type="predicted"/>
<dbReference type="CDD" id="cd07377">
    <property type="entry name" value="WHTH_GntR"/>
    <property type="match status" value="1"/>
</dbReference>
<dbReference type="RefSeq" id="WP_320216894.1">
    <property type="nucleotide sequence ID" value="NZ_JAVIIS010000048.1"/>
</dbReference>
<evidence type="ECO:0000256" key="3">
    <source>
        <dbReference type="ARBA" id="ARBA00023163"/>
    </source>
</evidence>
<dbReference type="Gene3D" id="1.10.10.10">
    <property type="entry name" value="Winged helix-like DNA-binding domain superfamily/Winged helix DNA-binding domain"/>
    <property type="match status" value="1"/>
</dbReference>
<dbReference type="Pfam" id="PF00392">
    <property type="entry name" value="GntR"/>
    <property type="match status" value="1"/>
</dbReference>
<sequence length="235" mass="26766">MDAGTEPKRTKGTGWKSVYDTLRGEILSLELQPGTLLDETTLSERFDMSRSPVREALIRLAGEELVVTLPNRSTIVAPIEIASFPKYVEALDVAQRMNTRLAAELRTEGDLKNIARREREFEAAVKSGNHLAMSETNKQFHMAIAHAGRNPYLASFYERLLDQGRRMLHLHFEFLERTHDGYLLTDEHHLMFTAIKAKDVEQADILAHAHTRQFQANFINFMLENYTTDVTLGPP</sequence>
<dbReference type="PROSITE" id="PS50949">
    <property type="entry name" value="HTH_GNTR"/>
    <property type="match status" value="1"/>
</dbReference>
<dbReference type="Gene3D" id="1.20.120.530">
    <property type="entry name" value="GntR ligand-binding domain-like"/>
    <property type="match status" value="1"/>
</dbReference>
<dbReference type="InterPro" id="IPR036388">
    <property type="entry name" value="WH-like_DNA-bd_sf"/>
</dbReference>
<evidence type="ECO:0000313" key="5">
    <source>
        <dbReference type="EMBL" id="MDX8442898.1"/>
    </source>
</evidence>
<dbReference type="InterPro" id="IPR000524">
    <property type="entry name" value="Tscrpt_reg_HTH_GntR"/>
</dbReference>
<dbReference type="InterPro" id="IPR011711">
    <property type="entry name" value="GntR_C"/>
</dbReference>
<keyword evidence="6" id="KW-1185">Reference proteome</keyword>
<evidence type="ECO:0000313" key="6">
    <source>
        <dbReference type="Proteomes" id="UP001272097"/>
    </source>
</evidence>
<organism evidence="5 6">
    <name type="scientific">Mesorhizobium australafricanum</name>
    <dbReference type="NCBI Taxonomy" id="3072311"/>
    <lineage>
        <taxon>Bacteria</taxon>
        <taxon>Pseudomonadati</taxon>
        <taxon>Pseudomonadota</taxon>
        <taxon>Alphaproteobacteria</taxon>
        <taxon>Hyphomicrobiales</taxon>
        <taxon>Phyllobacteriaceae</taxon>
        <taxon>Mesorhizobium</taxon>
    </lineage>
</organism>
<dbReference type="SMART" id="SM00895">
    <property type="entry name" value="FCD"/>
    <property type="match status" value="1"/>
</dbReference>
<dbReference type="PANTHER" id="PTHR43537">
    <property type="entry name" value="TRANSCRIPTIONAL REGULATOR, GNTR FAMILY"/>
    <property type="match status" value="1"/>
</dbReference>
<comment type="caution">
    <text evidence="5">The sequence shown here is derived from an EMBL/GenBank/DDBJ whole genome shotgun (WGS) entry which is preliminary data.</text>
</comment>
<gene>
    <name evidence="5" type="ORF">RFM51_25280</name>
</gene>
<dbReference type="PANTHER" id="PTHR43537:SF5">
    <property type="entry name" value="UXU OPERON TRANSCRIPTIONAL REGULATOR"/>
    <property type="match status" value="1"/>
</dbReference>
<feature type="domain" description="HTH gntR-type" evidence="4">
    <location>
        <begin position="12"/>
        <end position="79"/>
    </location>
</feature>
<name>A0ABU4X5Z9_9HYPH</name>
<dbReference type="InterPro" id="IPR036390">
    <property type="entry name" value="WH_DNA-bd_sf"/>
</dbReference>
<accession>A0ABU4X5Z9</accession>
<dbReference type="Pfam" id="PF07729">
    <property type="entry name" value="FCD"/>
    <property type="match status" value="1"/>
</dbReference>
<evidence type="ECO:0000256" key="1">
    <source>
        <dbReference type="ARBA" id="ARBA00023015"/>
    </source>
</evidence>
<dbReference type="InterPro" id="IPR008920">
    <property type="entry name" value="TF_FadR/GntR_C"/>
</dbReference>
<evidence type="ECO:0000256" key="2">
    <source>
        <dbReference type="ARBA" id="ARBA00023125"/>
    </source>
</evidence>